<reference evidence="13 14" key="1">
    <citation type="journal article" date="2020" name="Nat. Commun.">
        <title>Genome of Tripterygium wilfordii and identification of cytochrome P450 involved in triptolide biosynthesis.</title>
        <authorList>
            <person name="Tu L."/>
            <person name="Su P."/>
            <person name="Zhang Z."/>
            <person name="Gao L."/>
            <person name="Wang J."/>
            <person name="Hu T."/>
            <person name="Zhou J."/>
            <person name="Zhang Y."/>
            <person name="Zhao Y."/>
            <person name="Liu Y."/>
            <person name="Song Y."/>
            <person name="Tong Y."/>
            <person name="Lu Y."/>
            <person name="Yang J."/>
            <person name="Xu C."/>
            <person name="Jia M."/>
            <person name="Peters R.J."/>
            <person name="Huang L."/>
            <person name="Gao W."/>
        </authorList>
    </citation>
    <scope>NUCLEOTIDE SEQUENCE [LARGE SCALE GENOMIC DNA]</scope>
    <source>
        <strain evidence="14">cv. XIE 37</strain>
        <tissue evidence="13">Leaf</tissue>
    </source>
</reference>
<name>A0A7J7D320_TRIWF</name>
<keyword evidence="7 11" id="KW-1133">Transmembrane helix</keyword>
<keyword evidence="8" id="KW-0406">Ion transport</keyword>
<evidence type="ECO:0000256" key="10">
    <source>
        <dbReference type="SAM" id="MobiDB-lite"/>
    </source>
</evidence>
<feature type="transmembrane region" description="Helical" evidence="11">
    <location>
        <begin position="240"/>
        <end position="260"/>
    </location>
</feature>
<evidence type="ECO:0000256" key="11">
    <source>
        <dbReference type="SAM" id="Phobius"/>
    </source>
</evidence>
<dbReference type="Pfam" id="PF04678">
    <property type="entry name" value="MCU"/>
    <property type="match status" value="1"/>
</dbReference>
<accession>A0A7J7D320</accession>
<evidence type="ECO:0000256" key="3">
    <source>
        <dbReference type="ARBA" id="ARBA00022448"/>
    </source>
</evidence>
<comment type="subcellular location">
    <subcellularLocation>
        <location evidence="1">Membrane</location>
        <topology evidence="1">Multi-pass membrane protein</topology>
    </subcellularLocation>
</comment>
<organism evidence="13 14">
    <name type="scientific">Tripterygium wilfordii</name>
    <name type="common">Thunder God vine</name>
    <dbReference type="NCBI Taxonomy" id="458696"/>
    <lineage>
        <taxon>Eukaryota</taxon>
        <taxon>Viridiplantae</taxon>
        <taxon>Streptophyta</taxon>
        <taxon>Embryophyta</taxon>
        <taxon>Tracheophyta</taxon>
        <taxon>Spermatophyta</taxon>
        <taxon>Magnoliopsida</taxon>
        <taxon>eudicotyledons</taxon>
        <taxon>Gunneridae</taxon>
        <taxon>Pentapetalae</taxon>
        <taxon>rosids</taxon>
        <taxon>fabids</taxon>
        <taxon>Celastrales</taxon>
        <taxon>Celastraceae</taxon>
        <taxon>Tripterygium</taxon>
    </lineage>
</organism>
<dbReference type="PANTHER" id="PTHR13462:SF17">
    <property type="entry name" value="CALCIUM UNIPORTER PROTEIN 4, MITOCHONDRIAL"/>
    <property type="match status" value="1"/>
</dbReference>
<feature type="region of interest" description="Disordered" evidence="10">
    <location>
        <begin position="29"/>
        <end position="54"/>
    </location>
</feature>
<dbReference type="GO" id="GO:0051560">
    <property type="term" value="P:mitochondrial calcium ion homeostasis"/>
    <property type="evidence" value="ECO:0007669"/>
    <property type="project" value="InterPro"/>
</dbReference>
<dbReference type="AlphaFoldDB" id="A0A7J7D320"/>
<dbReference type="GO" id="GO:1990246">
    <property type="term" value="C:uniplex complex"/>
    <property type="evidence" value="ECO:0007669"/>
    <property type="project" value="TreeGrafter"/>
</dbReference>
<dbReference type="InParanoid" id="A0A7J7D320"/>
<evidence type="ECO:0000313" key="14">
    <source>
        <dbReference type="Proteomes" id="UP000593562"/>
    </source>
</evidence>
<dbReference type="InterPro" id="IPR039055">
    <property type="entry name" value="MCU_fam"/>
</dbReference>
<keyword evidence="3" id="KW-0813">Transport</keyword>
<keyword evidence="9 11" id="KW-0472">Membrane</keyword>
<feature type="domain" description="Calcium uniporter protein C-terminal" evidence="12">
    <location>
        <begin position="165"/>
        <end position="324"/>
    </location>
</feature>
<protein>
    <submittedName>
        <fullName evidence="13">Calcium uniporter protein 4 mitochondrial</fullName>
    </submittedName>
</protein>
<comment type="caution">
    <text evidence="13">The sequence shown here is derived from an EMBL/GenBank/DDBJ whole genome shotgun (WGS) entry which is preliminary data.</text>
</comment>
<dbReference type="GO" id="GO:0036444">
    <property type="term" value="P:calcium import into the mitochondrion"/>
    <property type="evidence" value="ECO:0007669"/>
    <property type="project" value="TreeGrafter"/>
</dbReference>
<keyword evidence="4" id="KW-0109">Calcium transport</keyword>
<dbReference type="EMBL" id="JAAARO010000011">
    <property type="protein sequence ID" value="KAF5740745.1"/>
    <property type="molecule type" value="Genomic_DNA"/>
</dbReference>
<sequence length="358" mass="40887">MALRKIMLKRLHVSCRVITPTLEHSPFSPSPYSEKFTVPPNAAKSNSHREYMSSPESGEKGFFRRFFHRQSVTKLPDFLTLPLRDKLRESLKGVNITGDRLRIDDLPPPVPVIGDSPFGLSVQDARKLMRLAQVEKLKAKLREIPESTISYSDFVQICVNDCGNEDQGVDFAKMLDQSGNVIVLGNSVFLRPEQIAQSMERVISQSFVSQNDPRRKQLEQMENQKALIDKKARALVRGELYCGLGFLTAQLMAAMRLTFWELSWDVMEPICFFATSLHFGIGYLFFLKTSTEPTFEGFFRRRFEAKQKKLFKTHNFDIEKYNELVKLFNPKSRHGLGSSQQFKSDNHGGSGFPSLKTC</sequence>
<evidence type="ECO:0000256" key="4">
    <source>
        <dbReference type="ARBA" id="ARBA00022568"/>
    </source>
</evidence>
<dbReference type="PANTHER" id="PTHR13462">
    <property type="entry name" value="CALCIUM UNIPORTER PROTEIN, MITOCHONDRIAL"/>
    <property type="match status" value="1"/>
</dbReference>
<evidence type="ECO:0000313" key="13">
    <source>
        <dbReference type="EMBL" id="KAF5740745.1"/>
    </source>
</evidence>
<evidence type="ECO:0000256" key="8">
    <source>
        <dbReference type="ARBA" id="ARBA00023065"/>
    </source>
</evidence>
<dbReference type="GO" id="GO:0015292">
    <property type="term" value="F:uniporter activity"/>
    <property type="evidence" value="ECO:0007669"/>
    <property type="project" value="TreeGrafter"/>
</dbReference>
<feature type="region of interest" description="Disordered" evidence="10">
    <location>
        <begin position="335"/>
        <end position="358"/>
    </location>
</feature>
<evidence type="ECO:0000256" key="6">
    <source>
        <dbReference type="ARBA" id="ARBA00022837"/>
    </source>
</evidence>
<comment type="similarity">
    <text evidence="2">Belongs to the MCU (TC 1.A.77) family.</text>
</comment>
<feature type="transmembrane region" description="Helical" evidence="11">
    <location>
        <begin position="266"/>
        <end position="286"/>
    </location>
</feature>
<evidence type="ECO:0000256" key="7">
    <source>
        <dbReference type="ARBA" id="ARBA00022989"/>
    </source>
</evidence>
<dbReference type="Proteomes" id="UP000593562">
    <property type="component" value="Unassembled WGS sequence"/>
</dbReference>
<keyword evidence="5 11" id="KW-0812">Transmembrane</keyword>
<evidence type="ECO:0000256" key="1">
    <source>
        <dbReference type="ARBA" id="ARBA00004141"/>
    </source>
</evidence>
<dbReference type="GO" id="GO:0005262">
    <property type="term" value="F:calcium channel activity"/>
    <property type="evidence" value="ECO:0007669"/>
    <property type="project" value="TreeGrafter"/>
</dbReference>
<dbReference type="OrthoDB" id="278338at2759"/>
<evidence type="ECO:0000259" key="12">
    <source>
        <dbReference type="Pfam" id="PF04678"/>
    </source>
</evidence>
<evidence type="ECO:0000256" key="5">
    <source>
        <dbReference type="ARBA" id="ARBA00022692"/>
    </source>
</evidence>
<proteinExistence type="inferred from homology"/>
<dbReference type="FunCoup" id="A0A7J7D320">
    <property type="interactions" value="204"/>
</dbReference>
<keyword evidence="6" id="KW-0106">Calcium</keyword>
<gene>
    <name evidence="13" type="ORF">HS088_TW11G00823</name>
</gene>
<evidence type="ECO:0000256" key="2">
    <source>
        <dbReference type="ARBA" id="ARBA00005653"/>
    </source>
</evidence>
<dbReference type="InterPro" id="IPR006769">
    <property type="entry name" value="MCU_C"/>
</dbReference>
<evidence type="ECO:0000256" key="9">
    <source>
        <dbReference type="ARBA" id="ARBA00023136"/>
    </source>
</evidence>
<keyword evidence="14" id="KW-1185">Reference proteome</keyword>